<keyword evidence="1" id="KW-0812">Transmembrane</keyword>
<evidence type="ECO:0000256" key="1">
    <source>
        <dbReference type="SAM" id="Phobius"/>
    </source>
</evidence>
<keyword evidence="1" id="KW-1133">Transmembrane helix</keyword>
<feature type="transmembrane region" description="Helical" evidence="1">
    <location>
        <begin position="24"/>
        <end position="45"/>
    </location>
</feature>
<sequence>MWTIDHRGRWDGFGHYGWGLLDDLLWILLLLGLIALVGVLMVRLLRGPTPGQTQPTPDRALEIARERYAKGEISQTEFETLKKNLGG</sequence>
<dbReference type="EMBL" id="BJXL01000052">
    <property type="protein sequence ID" value="GEM83583.1"/>
    <property type="molecule type" value="Genomic_DNA"/>
</dbReference>
<name>A0A511R1U4_9DEIN</name>
<dbReference type="AlphaFoldDB" id="A0A511R1U4"/>
<dbReference type="Pfam" id="PF09851">
    <property type="entry name" value="SHOCT"/>
    <property type="match status" value="1"/>
</dbReference>
<keyword evidence="1" id="KW-0472">Membrane</keyword>
<dbReference type="Proteomes" id="UP000321197">
    <property type="component" value="Unassembled WGS sequence"/>
</dbReference>
<feature type="domain" description="SHOCT" evidence="2">
    <location>
        <begin position="60"/>
        <end position="85"/>
    </location>
</feature>
<dbReference type="RefSeq" id="WP_119339651.1">
    <property type="nucleotide sequence ID" value="NZ_BJXL01000052.1"/>
</dbReference>
<protein>
    <recommendedName>
        <fullName evidence="2">SHOCT domain-containing protein</fullName>
    </recommendedName>
</protein>
<accession>A0A511R1U4</accession>
<dbReference type="InterPro" id="IPR018649">
    <property type="entry name" value="SHOCT"/>
</dbReference>
<gene>
    <name evidence="3" type="ORF">MHY01S_17490</name>
</gene>
<dbReference type="OrthoDB" id="27456at2"/>
<comment type="caution">
    <text evidence="3">The sequence shown here is derived from an EMBL/GenBank/DDBJ whole genome shotgun (WGS) entry which is preliminary data.</text>
</comment>
<reference evidence="3 4" key="1">
    <citation type="submission" date="2019-07" db="EMBL/GenBank/DDBJ databases">
        <title>Whole genome shotgun sequence of Meiothermus hypogaeus NBRC 106114.</title>
        <authorList>
            <person name="Hosoyama A."/>
            <person name="Uohara A."/>
            <person name="Ohji S."/>
            <person name="Ichikawa N."/>
        </authorList>
    </citation>
    <scope>NUCLEOTIDE SEQUENCE [LARGE SCALE GENOMIC DNA]</scope>
    <source>
        <strain evidence="3 4">NBRC 106114</strain>
    </source>
</reference>
<evidence type="ECO:0000313" key="4">
    <source>
        <dbReference type="Proteomes" id="UP000321197"/>
    </source>
</evidence>
<evidence type="ECO:0000313" key="3">
    <source>
        <dbReference type="EMBL" id="GEM83583.1"/>
    </source>
</evidence>
<proteinExistence type="predicted"/>
<organism evidence="3 4">
    <name type="scientific">Meiothermus hypogaeus NBRC 106114</name>
    <dbReference type="NCBI Taxonomy" id="1227553"/>
    <lineage>
        <taxon>Bacteria</taxon>
        <taxon>Thermotogati</taxon>
        <taxon>Deinococcota</taxon>
        <taxon>Deinococci</taxon>
        <taxon>Thermales</taxon>
        <taxon>Thermaceae</taxon>
        <taxon>Meiothermus</taxon>
    </lineage>
</organism>
<evidence type="ECO:0000259" key="2">
    <source>
        <dbReference type="Pfam" id="PF09851"/>
    </source>
</evidence>